<comment type="catalytic activity">
    <reaction evidence="7">
        <text>N(6)-methyl-AMP + H2O + H(+) = IMP + methylamine</text>
        <dbReference type="Rhea" id="RHEA:16001"/>
        <dbReference type="ChEBI" id="CHEBI:15377"/>
        <dbReference type="ChEBI" id="CHEBI:15378"/>
        <dbReference type="ChEBI" id="CHEBI:58053"/>
        <dbReference type="ChEBI" id="CHEBI:59338"/>
        <dbReference type="ChEBI" id="CHEBI:144842"/>
    </reaction>
    <physiologicalReaction direction="left-to-right" evidence="7">
        <dbReference type="Rhea" id="RHEA:16002"/>
    </physiologicalReaction>
</comment>
<protein>
    <submittedName>
        <fullName evidence="9">Adenosine deaminase-like protein</fullName>
    </submittedName>
</protein>
<dbReference type="InterPro" id="IPR006330">
    <property type="entry name" value="Ado/ade_deaminase"/>
</dbReference>
<gene>
    <name evidence="9" type="ORF">ESCO_004418</name>
</gene>
<comment type="similarity">
    <text evidence="2">Belongs to the metallo-dependent hydrolases superfamily. Adenosine and AMP deaminases family.</text>
</comment>
<sequence length="357" mass="38356">MDFLHAHLTGSIPRRALHDVWLRKRAAGEALALEDPLVAMPEDKAYDIETFFPLFSSYIYALLTDEASVRETAAAVLAAFAADGVAYLELRTTPRASAALSAEGYVAALLAEIEAFEGAGPAAGTETPQSQAQAAVRVQQPRMRMRTRLILSVDRRHTLDAARGVLALANRFNAPGSPHRGRIVGLDLCGDPHARTGGAVALFTPVFAAARAAGLGVTVHFAECAAAASRRELETLLAWGPRRLGHVIHEDEAARAEIVRRGLCLELCLSCNVQAGMVGGGFEGHHFGAWRGRGGVSISLGTDDVGVFGSALSNEYRLVAKHFGLDREAICALARDAIEHIFGDEADKQWLREIMWT</sequence>
<evidence type="ECO:0000256" key="4">
    <source>
        <dbReference type="ARBA" id="ARBA00022801"/>
    </source>
</evidence>
<dbReference type="STRING" id="150374.A0A0M8MY29"/>
<dbReference type="Proteomes" id="UP000053831">
    <property type="component" value="Unassembled WGS sequence"/>
</dbReference>
<keyword evidence="5" id="KW-0862">Zinc</keyword>
<dbReference type="AlphaFoldDB" id="A0A0M8MY29"/>
<dbReference type="PANTHER" id="PTHR11409">
    <property type="entry name" value="ADENOSINE DEAMINASE"/>
    <property type="match status" value="1"/>
</dbReference>
<dbReference type="GO" id="GO:0009117">
    <property type="term" value="P:nucleotide metabolic process"/>
    <property type="evidence" value="ECO:0007669"/>
    <property type="project" value="UniProtKB-KW"/>
</dbReference>
<dbReference type="PANTHER" id="PTHR11409:SF42">
    <property type="entry name" value="ADENOSINE DEAMINASE-LIKE PROTEIN"/>
    <property type="match status" value="1"/>
</dbReference>
<evidence type="ECO:0000313" key="9">
    <source>
        <dbReference type="EMBL" id="KOS21098.1"/>
    </source>
</evidence>
<dbReference type="GO" id="GO:0046872">
    <property type="term" value="F:metal ion binding"/>
    <property type="evidence" value="ECO:0007669"/>
    <property type="project" value="UniProtKB-KW"/>
</dbReference>
<keyword evidence="4" id="KW-0378">Hydrolase</keyword>
<keyword evidence="6" id="KW-0546">Nucleotide metabolism</keyword>
<comment type="cofactor">
    <cofactor evidence="1">
        <name>Zn(2+)</name>
        <dbReference type="ChEBI" id="CHEBI:29105"/>
    </cofactor>
</comment>
<dbReference type="Gene3D" id="3.20.20.140">
    <property type="entry name" value="Metal-dependent hydrolases"/>
    <property type="match status" value="1"/>
</dbReference>
<reference evidence="9 10" key="1">
    <citation type="submission" date="2015-07" db="EMBL/GenBank/DDBJ databases">
        <title>The genome of the fungus Escovopsis weberi, a specialized disease agent of ant agriculture.</title>
        <authorList>
            <person name="de Man T.J."/>
            <person name="Stajich J.E."/>
            <person name="Kubicek C.P."/>
            <person name="Chenthamara K."/>
            <person name="Atanasova L."/>
            <person name="Druzhinina I.S."/>
            <person name="Birnbaum S."/>
            <person name="Barribeau S.M."/>
            <person name="Teiling C."/>
            <person name="Suen G."/>
            <person name="Currie C."/>
            <person name="Gerardo N.M."/>
        </authorList>
    </citation>
    <scope>NUCLEOTIDE SEQUENCE [LARGE SCALE GENOMIC DNA]</scope>
</reference>
<comment type="caution">
    <text evidence="9">The sequence shown here is derived from an EMBL/GenBank/DDBJ whole genome shotgun (WGS) entry which is preliminary data.</text>
</comment>
<feature type="domain" description="Adenosine deaminase" evidence="8">
    <location>
        <begin position="4"/>
        <end position="353"/>
    </location>
</feature>
<keyword evidence="3" id="KW-0479">Metal-binding</keyword>
<evidence type="ECO:0000256" key="3">
    <source>
        <dbReference type="ARBA" id="ARBA00022723"/>
    </source>
</evidence>
<keyword evidence="10" id="KW-1185">Reference proteome</keyword>
<evidence type="ECO:0000313" key="10">
    <source>
        <dbReference type="Proteomes" id="UP000053831"/>
    </source>
</evidence>
<proteinExistence type="inferred from homology"/>
<dbReference type="InterPro" id="IPR032466">
    <property type="entry name" value="Metal_Hydrolase"/>
</dbReference>
<dbReference type="InterPro" id="IPR001365">
    <property type="entry name" value="A_deaminase_dom"/>
</dbReference>
<dbReference type="Pfam" id="PF00962">
    <property type="entry name" value="A_deaminase"/>
    <property type="match status" value="1"/>
</dbReference>
<evidence type="ECO:0000256" key="1">
    <source>
        <dbReference type="ARBA" id="ARBA00001947"/>
    </source>
</evidence>
<dbReference type="SUPFAM" id="SSF51556">
    <property type="entry name" value="Metallo-dependent hydrolases"/>
    <property type="match status" value="1"/>
</dbReference>
<evidence type="ECO:0000256" key="2">
    <source>
        <dbReference type="ARBA" id="ARBA00006676"/>
    </source>
</evidence>
<evidence type="ECO:0000256" key="6">
    <source>
        <dbReference type="ARBA" id="ARBA00023080"/>
    </source>
</evidence>
<name>A0A0M8MY29_ESCWE</name>
<dbReference type="OrthoDB" id="272271at2759"/>
<organism evidence="9 10">
    <name type="scientific">Escovopsis weberi</name>
    <dbReference type="NCBI Taxonomy" id="150374"/>
    <lineage>
        <taxon>Eukaryota</taxon>
        <taxon>Fungi</taxon>
        <taxon>Dikarya</taxon>
        <taxon>Ascomycota</taxon>
        <taxon>Pezizomycotina</taxon>
        <taxon>Sordariomycetes</taxon>
        <taxon>Hypocreomycetidae</taxon>
        <taxon>Hypocreales</taxon>
        <taxon>Hypocreaceae</taxon>
        <taxon>Escovopsis</taxon>
    </lineage>
</organism>
<evidence type="ECO:0000256" key="5">
    <source>
        <dbReference type="ARBA" id="ARBA00022833"/>
    </source>
</evidence>
<dbReference type="GO" id="GO:0046103">
    <property type="term" value="P:inosine biosynthetic process"/>
    <property type="evidence" value="ECO:0007669"/>
    <property type="project" value="TreeGrafter"/>
</dbReference>
<evidence type="ECO:0000259" key="8">
    <source>
        <dbReference type="Pfam" id="PF00962"/>
    </source>
</evidence>
<evidence type="ECO:0000256" key="7">
    <source>
        <dbReference type="ARBA" id="ARBA00048787"/>
    </source>
</evidence>
<dbReference type="GO" id="GO:0004000">
    <property type="term" value="F:adenosine deaminase activity"/>
    <property type="evidence" value="ECO:0007669"/>
    <property type="project" value="TreeGrafter"/>
</dbReference>
<dbReference type="EMBL" id="LGSR01000013">
    <property type="protein sequence ID" value="KOS21098.1"/>
    <property type="molecule type" value="Genomic_DNA"/>
</dbReference>
<dbReference type="GO" id="GO:0006154">
    <property type="term" value="P:adenosine catabolic process"/>
    <property type="evidence" value="ECO:0007669"/>
    <property type="project" value="TreeGrafter"/>
</dbReference>
<accession>A0A0M8MY29</accession>